<organism evidence="2 3">
    <name type="scientific">Dyadobacter pollutisoli</name>
    <dbReference type="NCBI Taxonomy" id="2910158"/>
    <lineage>
        <taxon>Bacteria</taxon>
        <taxon>Pseudomonadati</taxon>
        <taxon>Bacteroidota</taxon>
        <taxon>Cytophagia</taxon>
        <taxon>Cytophagales</taxon>
        <taxon>Spirosomataceae</taxon>
        <taxon>Dyadobacter</taxon>
    </lineage>
</organism>
<dbReference type="EMBL" id="CP112998">
    <property type="protein sequence ID" value="WAC10133.1"/>
    <property type="molecule type" value="Genomic_DNA"/>
</dbReference>
<keyword evidence="3" id="KW-1185">Reference proteome</keyword>
<sequence>MRHYFLLALFTAIICTGNLFAQGKKYRLVQEGKGIKVIEDHFTASTLRTAAHDITVNITPNAARPESAIDVHIYFAPSVNIESVGHMVLTAKPACTVVNCNDPSITSSYLSSKIINKTARTVDFTIGGLLPFKEYLFWGAVFGLDGDRCSGSDLAWIPFKTAPTPAPKPEKMLLIINKEFEGNARLNAALDTYEDDIAASNPMLTIVKYYIEDNNLQKGALYQDIRRRFKDENLTYLFFLGSNAALTGYRIMLDNNGAPVNAFVQFTFSYYAHPLYTTFEYDASDDRFKFFDRQDLCATPPTEVRPEVFQQQNAMVSMGMILPDVNFNTEQKIDYLVNYFNKVHSFRSGNISFEKKVLITDGFVSEQEVVDLAEINGAWTSAEVLQYGRTKDPDYSGDDPVWKSDFINKLGTKSYEIFSLTLHGTWNYHSFGIYNQDIANLPQLNTRLIDLYSCSVGAFNGPDYLAGRYLGKGNVLNVHAFSENIGVFTESGKSGLKQLYNDGGPYQYLSQGFNISNAYRYAHSYQEAELILGDPLLKLRSESSLPVTLEIFNAQKQETQSWLTWSTSQEVNSDRFEIEHSSTGKKWDKIGSVMTSGSKPGSHSYEFTHRSPVPGPNLYRLKMIDTDGTFSYSKIENVSFPSEKLISIFPNPVSEKLYIPVSKLPDVKSVSILNSLGQSTRNFTNVSAEGLVLTGLQAGIYTVRIEMNDGKMVTEKIVKAK</sequence>
<protein>
    <submittedName>
        <fullName evidence="2">T9SS type A sorting domain-containing protein</fullName>
    </submittedName>
</protein>
<name>A0A9E8N6B3_9BACT</name>
<dbReference type="Pfam" id="PF18962">
    <property type="entry name" value="Por_Secre_tail"/>
    <property type="match status" value="1"/>
</dbReference>
<gene>
    <name evidence="2" type="ORF">ON006_20515</name>
</gene>
<evidence type="ECO:0000259" key="1">
    <source>
        <dbReference type="Pfam" id="PF18962"/>
    </source>
</evidence>
<reference evidence="2" key="1">
    <citation type="submission" date="2022-11" db="EMBL/GenBank/DDBJ databases">
        <title>Dyadobacter pollutisoli sp. nov., isolated from plastic dumped soil.</title>
        <authorList>
            <person name="Kim J.M."/>
            <person name="Kim K.R."/>
            <person name="Lee J.K."/>
            <person name="Hao L."/>
            <person name="Jeon C.O."/>
        </authorList>
    </citation>
    <scope>NUCLEOTIDE SEQUENCE</scope>
    <source>
        <strain evidence="2">U1</strain>
    </source>
</reference>
<evidence type="ECO:0000313" key="2">
    <source>
        <dbReference type="EMBL" id="WAC10133.1"/>
    </source>
</evidence>
<evidence type="ECO:0000313" key="3">
    <source>
        <dbReference type="Proteomes" id="UP001164653"/>
    </source>
</evidence>
<accession>A0A9E8N6B3</accession>
<dbReference type="NCBIfam" id="TIGR04183">
    <property type="entry name" value="Por_Secre_tail"/>
    <property type="match status" value="1"/>
</dbReference>
<dbReference type="AlphaFoldDB" id="A0A9E8N6B3"/>
<dbReference type="KEGG" id="dpf:ON006_20515"/>
<feature type="domain" description="Secretion system C-terminal sorting" evidence="1">
    <location>
        <begin position="648"/>
        <end position="718"/>
    </location>
</feature>
<dbReference type="InterPro" id="IPR026444">
    <property type="entry name" value="Secre_tail"/>
</dbReference>
<proteinExistence type="predicted"/>
<dbReference type="RefSeq" id="WP_244823727.1">
    <property type="nucleotide sequence ID" value="NZ_CP112998.1"/>
</dbReference>
<dbReference type="Proteomes" id="UP001164653">
    <property type="component" value="Chromosome"/>
</dbReference>